<dbReference type="FunFam" id="3.30.565.10:FF:000003">
    <property type="entry name" value="DNA mismatch repair endonuclease MutL"/>
    <property type="match status" value="1"/>
</dbReference>
<keyword evidence="8" id="KW-1185">Reference proteome</keyword>
<dbReference type="OrthoDB" id="10263226at2759"/>
<keyword evidence="5" id="KW-0539">Nucleus</keyword>
<dbReference type="Pfam" id="PF01119">
    <property type="entry name" value="DNA_mis_repair"/>
    <property type="match status" value="1"/>
</dbReference>
<protein>
    <recommendedName>
        <fullName evidence="6">DNA mismatch repair protein S5 domain-containing protein</fullName>
    </recommendedName>
</protein>
<proteinExistence type="inferred from homology"/>
<dbReference type="Gene3D" id="3.30.230.10">
    <property type="match status" value="1"/>
</dbReference>
<dbReference type="InterPro" id="IPR014721">
    <property type="entry name" value="Ribsml_uS5_D2-typ_fold_subgr"/>
</dbReference>
<dbReference type="GO" id="GO:0140664">
    <property type="term" value="F:ATP-dependent DNA damage sensor activity"/>
    <property type="evidence" value="ECO:0007669"/>
    <property type="project" value="InterPro"/>
</dbReference>
<evidence type="ECO:0000256" key="2">
    <source>
        <dbReference type="ARBA" id="ARBA00006082"/>
    </source>
</evidence>
<sequence>MEQKIEHKSEMQAPQIIKLDDSVINRIAAGEIIQNPSNCVKELIENSIDAKAKQIQVNTKQNGLYIQIIDNGTGILKENLEILAERFTTSKLRKYEDLEKMSTYGFRGEALASIAEISRLTVQTKTRDQLFAYKAQYIGGKLIEEPTTLAGNQGTTITIDDLFYNVPMKTKTMTNDQFSKIFDVVSKYAIHNHRISFGLKKNDEKNNVIKTQPSDTPINAIRLIFGNNVANALIKVFIENIGLKFNLQGYVSKTDFNALKKGQFILFINHRNVESKSLKKALFEDVYRKILNVSVIPFIYLSLEVDPRSVDVNVSPTKHEVHLLNEDLIVESIKNVVHETLMKTNETKVMYAQKLLPGAPEIIFETPKIDKTYAKDMIRVDPKVQSITKFLKHNEDNQSANRSSLQIMPFSPDSSLRKSKNNYEQTKLTSVKELLADVESNCDENLKKQIRNLKFVGNINQFKSVIQSGHFLWCVSNRILAWHLFYQCALKGFSNFDAIVFNEPLKLRELTKIGLCVKKSETHKSKDILIDKVERVLVEKSEMLKEYFRISINKNGELESLPMLISNYAPLMSSLPIFIIRLVTHVSYENEKHCFKRICEELAKFYSQWSLKIDEKDYHRLMEDIIFPKIRSSLLPPKEFLHDTTFIKLTSLQDLYKIFERC</sequence>
<dbReference type="GO" id="GO:0016887">
    <property type="term" value="F:ATP hydrolysis activity"/>
    <property type="evidence" value="ECO:0007669"/>
    <property type="project" value="InterPro"/>
</dbReference>
<comment type="caution">
    <text evidence="7">The sequence shown here is derived from an EMBL/GenBank/DDBJ whole genome shotgun (WGS) entry which is preliminary data.</text>
</comment>
<dbReference type="GO" id="GO:0032389">
    <property type="term" value="C:MutLalpha complex"/>
    <property type="evidence" value="ECO:0007669"/>
    <property type="project" value="TreeGrafter"/>
</dbReference>
<name>A0A9J6CKK8_POLVA</name>
<dbReference type="InterPro" id="IPR032189">
    <property type="entry name" value="Mlh1_C"/>
</dbReference>
<dbReference type="GO" id="GO:0005524">
    <property type="term" value="F:ATP binding"/>
    <property type="evidence" value="ECO:0007669"/>
    <property type="project" value="InterPro"/>
</dbReference>
<dbReference type="InterPro" id="IPR014762">
    <property type="entry name" value="DNA_mismatch_repair_CS"/>
</dbReference>
<dbReference type="PROSITE" id="PS00058">
    <property type="entry name" value="DNA_MISMATCH_REPAIR_1"/>
    <property type="match status" value="1"/>
</dbReference>
<evidence type="ECO:0000259" key="6">
    <source>
        <dbReference type="SMART" id="SM01340"/>
    </source>
</evidence>
<dbReference type="EMBL" id="JADBJN010000001">
    <property type="protein sequence ID" value="KAG5682391.1"/>
    <property type="molecule type" value="Genomic_DNA"/>
</dbReference>
<dbReference type="Pfam" id="PF16413">
    <property type="entry name" value="Mlh1_C"/>
    <property type="match status" value="1"/>
</dbReference>
<dbReference type="GO" id="GO:0006298">
    <property type="term" value="P:mismatch repair"/>
    <property type="evidence" value="ECO:0007669"/>
    <property type="project" value="InterPro"/>
</dbReference>
<dbReference type="SMART" id="SM01340">
    <property type="entry name" value="DNA_mis_repair"/>
    <property type="match status" value="1"/>
</dbReference>
<evidence type="ECO:0000256" key="5">
    <source>
        <dbReference type="ARBA" id="ARBA00023242"/>
    </source>
</evidence>
<dbReference type="Proteomes" id="UP001107558">
    <property type="component" value="Chromosome 1"/>
</dbReference>
<dbReference type="PANTHER" id="PTHR10073:SF12">
    <property type="entry name" value="DNA MISMATCH REPAIR PROTEIN MLH1"/>
    <property type="match status" value="1"/>
</dbReference>
<dbReference type="InterPro" id="IPR038973">
    <property type="entry name" value="MutL/Mlh/Pms-like"/>
</dbReference>
<dbReference type="SUPFAM" id="SSF55874">
    <property type="entry name" value="ATPase domain of HSP90 chaperone/DNA topoisomerase II/histidine kinase"/>
    <property type="match status" value="1"/>
</dbReference>
<evidence type="ECO:0000313" key="8">
    <source>
        <dbReference type="Proteomes" id="UP001107558"/>
    </source>
</evidence>
<dbReference type="Gene3D" id="3.30.565.10">
    <property type="entry name" value="Histidine kinase-like ATPase, C-terminal domain"/>
    <property type="match status" value="1"/>
</dbReference>
<dbReference type="InterPro" id="IPR020568">
    <property type="entry name" value="Ribosomal_Su5_D2-typ_SF"/>
</dbReference>
<evidence type="ECO:0000313" key="7">
    <source>
        <dbReference type="EMBL" id="KAG5682391.1"/>
    </source>
</evidence>
<comment type="subcellular location">
    <subcellularLocation>
        <location evidence="1">Nucleus</location>
    </subcellularLocation>
</comment>
<keyword evidence="3" id="KW-0227">DNA damage</keyword>
<comment type="similarity">
    <text evidence="2">Belongs to the DNA mismatch repair MutL/HexB family.</text>
</comment>
<reference evidence="7" key="1">
    <citation type="submission" date="2021-03" db="EMBL/GenBank/DDBJ databases">
        <title>Chromosome level genome of the anhydrobiotic midge Polypedilum vanderplanki.</title>
        <authorList>
            <person name="Yoshida Y."/>
            <person name="Kikawada T."/>
            <person name="Gusev O."/>
        </authorList>
    </citation>
    <scope>NUCLEOTIDE SEQUENCE</scope>
    <source>
        <strain evidence="7">NIAS01</strain>
        <tissue evidence="7">Whole body or cell culture</tissue>
    </source>
</reference>
<dbReference type="PANTHER" id="PTHR10073">
    <property type="entry name" value="DNA MISMATCH REPAIR PROTEIN MLH, PMS, MUTL"/>
    <property type="match status" value="1"/>
</dbReference>
<accession>A0A9J6CKK8</accession>
<dbReference type="FunFam" id="3.30.230.10:FF:000014">
    <property type="entry name" value="DNA mismatch repair protein Mlh1"/>
    <property type="match status" value="1"/>
</dbReference>
<dbReference type="InterPro" id="IPR002099">
    <property type="entry name" value="MutL/Mlh/PMS"/>
</dbReference>
<organism evidence="7 8">
    <name type="scientific">Polypedilum vanderplanki</name>
    <name type="common">Sleeping chironomid midge</name>
    <dbReference type="NCBI Taxonomy" id="319348"/>
    <lineage>
        <taxon>Eukaryota</taxon>
        <taxon>Metazoa</taxon>
        <taxon>Ecdysozoa</taxon>
        <taxon>Arthropoda</taxon>
        <taxon>Hexapoda</taxon>
        <taxon>Insecta</taxon>
        <taxon>Pterygota</taxon>
        <taxon>Neoptera</taxon>
        <taxon>Endopterygota</taxon>
        <taxon>Diptera</taxon>
        <taxon>Nematocera</taxon>
        <taxon>Chironomoidea</taxon>
        <taxon>Chironomidae</taxon>
        <taxon>Chironominae</taxon>
        <taxon>Polypedilum</taxon>
        <taxon>Polypedilum</taxon>
    </lineage>
</organism>
<dbReference type="InterPro" id="IPR013507">
    <property type="entry name" value="DNA_mismatch_S5_2-like"/>
</dbReference>
<evidence type="ECO:0000256" key="3">
    <source>
        <dbReference type="ARBA" id="ARBA00022763"/>
    </source>
</evidence>
<dbReference type="AlphaFoldDB" id="A0A9J6CKK8"/>
<dbReference type="Pfam" id="PF13589">
    <property type="entry name" value="HATPase_c_3"/>
    <property type="match status" value="1"/>
</dbReference>
<dbReference type="GO" id="GO:0030983">
    <property type="term" value="F:mismatched DNA binding"/>
    <property type="evidence" value="ECO:0007669"/>
    <property type="project" value="InterPro"/>
</dbReference>
<dbReference type="SUPFAM" id="SSF54211">
    <property type="entry name" value="Ribosomal protein S5 domain 2-like"/>
    <property type="match status" value="1"/>
</dbReference>
<feature type="domain" description="DNA mismatch repair protein S5" evidence="6">
    <location>
        <begin position="221"/>
        <end position="342"/>
    </location>
</feature>
<keyword evidence="4" id="KW-0234">DNA repair</keyword>
<dbReference type="NCBIfam" id="TIGR00585">
    <property type="entry name" value="mutl"/>
    <property type="match status" value="1"/>
</dbReference>
<evidence type="ECO:0000256" key="1">
    <source>
        <dbReference type="ARBA" id="ARBA00004123"/>
    </source>
</evidence>
<dbReference type="CDD" id="cd16926">
    <property type="entry name" value="HATPase_MutL-MLH-PMS-like"/>
    <property type="match status" value="1"/>
</dbReference>
<gene>
    <name evidence="7" type="ORF">PVAND_011744</name>
</gene>
<evidence type="ECO:0000256" key="4">
    <source>
        <dbReference type="ARBA" id="ARBA00023204"/>
    </source>
</evidence>
<dbReference type="InterPro" id="IPR036890">
    <property type="entry name" value="HATPase_C_sf"/>
</dbReference>